<evidence type="ECO:0000256" key="1">
    <source>
        <dbReference type="SAM" id="Phobius"/>
    </source>
</evidence>
<accession>A0A8J2HU27</accession>
<dbReference type="EMBL" id="CAJNRD030001124">
    <property type="protein sequence ID" value="CAG5108921.1"/>
    <property type="molecule type" value="Genomic_DNA"/>
</dbReference>
<keyword evidence="1" id="KW-0812">Transmembrane</keyword>
<reference evidence="3" key="1">
    <citation type="submission" date="2021-04" db="EMBL/GenBank/DDBJ databases">
        <authorList>
            <person name="Chebbi M.A.C M."/>
        </authorList>
    </citation>
    <scope>NUCLEOTIDE SEQUENCE</scope>
</reference>
<keyword evidence="1" id="KW-0472">Membrane</keyword>
<dbReference type="SUPFAM" id="SSF53850">
    <property type="entry name" value="Periplasmic binding protein-like II"/>
    <property type="match status" value="1"/>
</dbReference>
<feature type="chain" id="PRO_5035219938" evidence="2">
    <location>
        <begin position="22"/>
        <end position="538"/>
    </location>
</feature>
<dbReference type="AlphaFoldDB" id="A0A8J2HU27"/>
<keyword evidence="2" id="KW-0732">Signal</keyword>
<proteinExistence type="predicted"/>
<comment type="caution">
    <text evidence="3">The sequence shown here is derived from an EMBL/GenBank/DDBJ whole genome shotgun (WGS) entry which is preliminary data.</text>
</comment>
<evidence type="ECO:0000256" key="2">
    <source>
        <dbReference type="SAM" id="SignalP"/>
    </source>
</evidence>
<feature type="transmembrane region" description="Helical" evidence="1">
    <location>
        <begin position="400"/>
        <end position="420"/>
    </location>
</feature>
<evidence type="ECO:0000313" key="4">
    <source>
        <dbReference type="Proteomes" id="UP000786811"/>
    </source>
</evidence>
<protein>
    <submittedName>
        <fullName evidence="3">Uncharacterized protein</fullName>
    </submittedName>
</protein>
<dbReference type="Proteomes" id="UP000786811">
    <property type="component" value="Unassembled WGS sequence"/>
</dbReference>
<keyword evidence="1" id="KW-1133">Transmembrane helix</keyword>
<dbReference type="OrthoDB" id="7679028at2759"/>
<feature type="transmembrane region" description="Helical" evidence="1">
    <location>
        <begin position="350"/>
        <end position="373"/>
    </location>
</feature>
<feature type="signal peptide" evidence="2">
    <location>
        <begin position="1"/>
        <end position="21"/>
    </location>
</feature>
<gene>
    <name evidence="3" type="ORF">HICCMSTLAB_LOCUS13557</name>
</gene>
<sequence length="538" mass="62972">MWNKKIIWWLLLVHTFNEIDGFLPLLNSRNPVNFDKHQQLGQLIKMCFSNRTNPLVLTVNLIDIIDQQSRESMQSPISIIDNEFKAKNIQIFHPARPTYFLSTDSDKKLNNILEEFKSMSIWSIESIFFVVDLNNDNYCKNAGRVLQTLWNKELLFSFYVCSEPLSDTILIFTLNPYGPHAPQPWVKMETNDQLVNRSTLFYQAYLNDDSICQNLTFDKTKVLDGYPVKAIEETPPGFKLNWTKGKAYGKEILKINPLRFKRRYFSTLFSAMNVTPIIYLDDDGYYEKGKVYGFLKSLINGTHDIGMSTRQISMVPNKLIDTVKLYNELGLLIMTQKRKIEIHVENINNYYTIDIVTLSVFTLLITFTVILIYSKRLSVTVIDILQILLDRDIMTTLEPLPMRFVFVIATVVIFIIRPGLEQTLSALMSGPERYHVENLHDLHTLKYNIYLHTILEDYIDGEKLWLGSEQKYLHYKNTSSVFHCYHRVLNDSNAACISFVNKLLPAAIKYKNKIFTSRSQFFKTYYSYWTRRNWVLKK</sequence>
<keyword evidence="4" id="KW-1185">Reference proteome</keyword>
<organism evidence="3 4">
    <name type="scientific">Cotesia congregata</name>
    <name type="common">Parasitoid wasp</name>
    <name type="synonym">Apanteles congregatus</name>
    <dbReference type="NCBI Taxonomy" id="51543"/>
    <lineage>
        <taxon>Eukaryota</taxon>
        <taxon>Metazoa</taxon>
        <taxon>Ecdysozoa</taxon>
        <taxon>Arthropoda</taxon>
        <taxon>Hexapoda</taxon>
        <taxon>Insecta</taxon>
        <taxon>Pterygota</taxon>
        <taxon>Neoptera</taxon>
        <taxon>Endopterygota</taxon>
        <taxon>Hymenoptera</taxon>
        <taxon>Apocrita</taxon>
        <taxon>Ichneumonoidea</taxon>
        <taxon>Braconidae</taxon>
        <taxon>Microgastrinae</taxon>
        <taxon>Cotesia</taxon>
    </lineage>
</organism>
<name>A0A8J2HU27_COTCN</name>
<evidence type="ECO:0000313" key="3">
    <source>
        <dbReference type="EMBL" id="CAG5108921.1"/>
    </source>
</evidence>